<evidence type="ECO:0000313" key="2">
    <source>
        <dbReference type="EnsemblMetazoa" id="XP_050514582.1"/>
    </source>
</evidence>
<dbReference type="Proteomes" id="UP001652700">
    <property type="component" value="Unplaced"/>
</dbReference>
<proteinExistence type="predicted"/>
<keyword evidence="3" id="KW-1185">Reference proteome</keyword>
<evidence type="ECO:0000256" key="1">
    <source>
        <dbReference type="SAM" id="Coils"/>
    </source>
</evidence>
<accession>A0ABM5KWL8</accession>
<feature type="coiled-coil region" evidence="1">
    <location>
        <begin position="247"/>
        <end position="277"/>
    </location>
</feature>
<organism evidence="2 3">
    <name type="scientific">Diabrotica virgifera virgifera</name>
    <name type="common">western corn rootworm</name>
    <dbReference type="NCBI Taxonomy" id="50390"/>
    <lineage>
        <taxon>Eukaryota</taxon>
        <taxon>Metazoa</taxon>
        <taxon>Ecdysozoa</taxon>
        <taxon>Arthropoda</taxon>
        <taxon>Hexapoda</taxon>
        <taxon>Insecta</taxon>
        <taxon>Pterygota</taxon>
        <taxon>Neoptera</taxon>
        <taxon>Endopterygota</taxon>
        <taxon>Coleoptera</taxon>
        <taxon>Polyphaga</taxon>
        <taxon>Cucujiformia</taxon>
        <taxon>Chrysomeloidea</taxon>
        <taxon>Chrysomelidae</taxon>
        <taxon>Galerucinae</taxon>
        <taxon>Diabroticina</taxon>
        <taxon>Diabroticites</taxon>
        <taxon>Diabrotica</taxon>
    </lineage>
</organism>
<evidence type="ECO:0000313" key="3">
    <source>
        <dbReference type="Proteomes" id="UP001652700"/>
    </source>
</evidence>
<dbReference type="EnsemblMetazoa" id="XM_050658625.1">
    <property type="protein sequence ID" value="XP_050514582.1"/>
    <property type="gene ID" value="LOC126889908"/>
</dbReference>
<dbReference type="PANTHER" id="PTHR37558:SF1">
    <property type="entry name" value="HTH CENPB-TYPE DOMAIN-CONTAINING PROTEIN"/>
    <property type="match status" value="1"/>
</dbReference>
<dbReference type="GeneID" id="126889908"/>
<dbReference type="PANTHER" id="PTHR37558">
    <property type="entry name" value="HTH CENPB-TYPE DOMAIN-CONTAINING PROTEIN"/>
    <property type="match status" value="1"/>
</dbReference>
<name>A0ABM5KWL8_DIAVI</name>
<dbReference type="RefSeq" id="XP_050514582.1">
    <property type="nucleotide sequence ID" value="XM_050658625.1"/>
</dbReference>
<sequence>MEQKNCVLNMDILRKRQRFSDHDDLTLLREVLGNNPFVDPNAWNVIQENLCSVTGKQFSTRTLKDHLDRLIRSWLQEYKILRNKSGIEVTETEKDLLCHNIYLLMNESKAQKPKRNKTSNLVKQKGVEARTKWALLQSTNSDNGETSIGHAINHDNADVIEVIEEGEAEMQTSHIEYIDIDASFPNIANDKAQMHQSNETPKMKRDMDELPGPGPSQGFRIAGPVKSKSRKINSQRQGLKYLEKYDKEQLEIKKGEMDLEKRRLSLEERKCALAERQCALKEYETKKKLVLMRFGMRKYRASSGISLFLNRKFCSASFSSTVSNTKWGLGATPTGIIGSKMS</sequence>
<keyword evidence="1" id="KW-0175">Coiled coil</keyword>
<protein>
    <submittedName>
        <fullName evidence="2">Uncharacterized protein</fullName>
    </submittedName>
</protein>
<reference evidence="2" key="1">
    <citation type="submission" date="2025-05" db="UniProtKB">
        <authorList>
            <consortium name="EnsemblMetazoa"/>
        </authorList>
    </citation>
    <scope>IDENTIFICATION</scope>
</reference>